<evidence type="ECO:0000313" key="3">
    <source>
        <dbReference type="Proteomes" id="UP000612055"/>
    </source>
</evidence>
<dbReference type="Proteomes" id="UP000612055">
    <property type="component" value="Unassembled WGS sequence"/>
</dbReference>
<organism evidence="2 3">
    <name type="scientific">Edaphochlamys debaryana</name>
    <dbReference type="NCBI Taxonomy" id="47281"/>
    <lineage>
        <taxon>Eukaryota</taxon>
        <taxon>Viridiplantae</taxon>
        <taxon>Chlorophyta</taxon>
        <taxon>core chlorophytes</taxon>
        <taxon>Chlorophyceae</taxon>
        <taxon>CS clade</taxon>
        <taxon>Chlamydomonadales</taxon>
        <taxon>Chlamydomonadales incertae sedis</taxon>
        <taxon>Edaphochlamys</taxon>
    </lineage>
</organism>
<comment type="caution">
    <text evidence="2">The sequence shown here is derived from an EMBL/GenBank/DDBJ whole genome shotgun (WGS) entry which is preliminary data.</text>
</comment>
<gene>
    <name evidence="2" type="ORF">HYH03_016790</name>
</gene>
<name>A0A836BR32_9CHLO</name>
<dbReference type="GO" id="GO:0016491">
    <property type="term" value="F:oxidoreductase activity"/>
    <property type="evidence" value="ECO:0007669"/>
    <property type="project" value="UniProtKB-KW"/>
</dbReference>
<dbReference type="InterPro" id="IPR002347">
    <property type="entry name" value="SDR_fam"/>
</dbReference>
<dbReference type="EMBL" id="JAEHOE010000151">
    <property type="protein sequence ID" value="KAG2484374.1"/>
    <property type="molecule type" value="Genomic_DNA"/>
</dbReference>
<evidence type="ECO:0000256" key="1">
    <source>
        <dbReference type="ARBA" id="ARBA00023002"/>
    </source>
</evidence>
<protein>
    <submittedName>
        <fullName evidence="2">Uncharacterized protein</fullName>
    </submittedName>
</protein>
<dbReference type="OrthoDB" id="191139at2759"/>
<keyword evidence="1" id="KW-0560">Oxidoreductase</keyword>
<dbReference type="SUPFAM" id="SSF51735">
    <property type="entry name" value="NAD(P)-binding Rossmann-fold domains"/>
    <property type="match status" value="1"/>
</dbReference>
<evidence type="ECO:0000313" key="2">
    <source>
        <dbReference type="EMBL" id="KAG2484374.1"/>
    </source>
</evidence>
<reference evidence="2" key="1">
    <citation type="journal article" date="2020" name="bioRxiv">
        <title>Comparative genomics of Chlamydomonas.</title>
        <authorList>
            <person name="Craig R.J."/>
            <person name="Hasan A.R."/>
            <person name="Ness R.W."/>
            <person name="Keightley P.D."/>
        </authorList>
    </citation>
    <scope>NUCLEOTIDE SEQUENCE</scope>
    <source>
        <strain evidence="2">CCAP 11/70</strain>
    </source>
</reference>
<dbReference type="PANTHER" id="PTHR43157">
    <property type="entry name" value="PHOSPHATIDYLINOSITOL-GLYCAN BIOSYNTHESIS CLASS F PROTEIN-RELATED"/>
    <property type="match status" value="1"/>
</dbReference>
<dbReference type="PANTHER" id="PTHR43157:SF31">
    <property type="entry name" value="PHOSPHATIDYLINOSITOL-GLYCAN BIOSYNTHESIS CLASS F PROTEIN"/>
    <property type="match status" value="1"/>
</dbReference>
<dbReference type="InterPro" id="IPR036291">
    <property type="entry name" value="NAD(P)-bd_dom_sf"/>
</dbReference>
<accession>A0A836BR32</accession>
<dbReference type="Gene3D" id="3.40.50.720">
    <property type="entry name" value="NAD(P)-binding Rossmann-like Domain"/>
    <property type="match status" value="1"/>
</dbReference>
<dbReference type="PRINTS" id="PR00081">
    <property type="entry name" value="GDHRDH"/>
</dbReference>
<proteinExistence type="predicted"/>
<dbReference type="AlphaFoldDB" id="A0A836BR32"/>
<sequence length="318" mass="33883">MSPRKLNSYSTAEECIAGLQLAGKVALVTGGSSGIGVETCRALALAGARVYLGARSPADAVVEDIKRSGGADVHVLRLDLADLSSVRSAAETLAAAEPGGLHMLVLNAGVMACPLARTRDGLEMQSGVNHVGHFYLTQLLLPLLQCHGQPARVVWLSSSAHAFLWSRLRLDDLNWEQRAARYSPWDAYLQSKVYNILFVRQLAKRLQGSPVSAFAVHPGMIESALQRHQSSLFRWGLRWLAAPFRKTTQQGAATSVYAATAPELDGRSGDYLSDCRPVASSSVAADMAAAEALWGATEALLQRALAEELRGLAPGGGP</sequence>
<keyword evidence="3" id="KW-1185">Reference proteome</keyword>
<dbReference type="Pfam" id="PF00106">
    <property type="entry name" value="adh_short"/>
    <property type="match status" value="1"/>
</dbReference>